<feature type="domain" description="HRDC" evidence="17">
    <location>
        <begin position="518"/>
        <end position="598"/>
    </location>
</feature>
<keyword evidence="4" id="KW-0479">Metal-binding</keyword>
<evidence type="ECO:0000256" key="4">
    <source>
        <dbReference type="ARBA" id="ARBA00022723"/>
    </source>
</evidence>
<dbReference type="Pfam" id="PF00270">
    <property type="entry name" value="DEAD"/>
    <property type="match status" value="1"/>
</dbReference>
<dbReference type="InterPro" id="IPR010997">
    <property type="entry name" value="HRDC-like_sf"/>
</dbReference>
<keyword evidence="6" id="KW-0227">DNA damage</keyword>
<evidence type="ECO:0000259" key="18">
    <source>
        <dbReference type="PROSITE" id="PS51192"/>
    </source>
</evidence>
<dbReference type="InterPro" id="IPR014013">
    <property type="entry name" value="Helic_SF1/SF2_ATP-bd_DinG/Rad3"/>
</dbReference>
<dbReference type="SMART" id="SM00487">
    <property type="entry name" value="DEXDc"/>
    <property type="match status" value="1"/>
</dbReference>
<dbReference type="InterPro" id="IPR004589">
    <property type="entry name" value="DNA_helicase_ATP-dep_RecQ"/>
</dbReference>
<keyword evidence="12" id="KW-0233">DNA recombination</keyword>
<dbReference type="InterPro" id="IPR011545">
    <property type="entry name" value="DEAD/DEAH_box_helicase_dom"/>
</dbReference>
<dbReference type="SUPFAM" id="SSF46785">
    <property type="entry name" value="Winged helix' DNA-binding domain"/>
    <property type="match status" value="1"/>
</dbReference>
<evidence type="ECO:0000259" key="20">
    <source>
        <dbReference type="PROSITE" id="PS51194"/>
    </source>
</evidence>
<dbReference type="InterPro" id="IPR036390">
    <property type="entry name" value="WH_DNA-bd_sf"/>
</dbReference>
<keyword evidence="11" id="KW-0238">DNA-binding</keyword>
<feature type="domain" description="Helicase ATP-binding" evidence="18">
    <location>
        <begin position="26"/>
        <end position="194"/>
    </location>
</feature>
<evidence type="ECO:0000256" key="8">
    <source>
        <dbReference type="ARBA" id="ARBA00022806"/>
    </source>
</evidence>
<keyword evidence="22" id="KW-1185">Reference proteome</keyword>
<protein>
    <recommendedName>
        <fullName evidence="16">DNA helicase RecQ</fullName>
        <ecNumber evidence="16">5.6.2.4</ecNumber>
    </recommendedName>
</protein>
<dbReference type="SMART" id="SM00956">
    <property type="entry name" value="RQC"/>
    <property type="match status" value="1"/>
</dbReference>
<proteinExistence type="inferred from homology"/>
<dbReference type="Gene3D" id="1.10.150.80">
    <property type="entry name" value="HRDC domain"/>
    <property type="match status" value="1"/>
</dbReference>
<evidence type="ECO:0000259" key="17">
    <source>
        <dbReference type="PROSITE" id="PS50967"/>
    </source>
</evidence>
<dbReference type="Pfam" id="PF00271">
    <property type="entry name" value="Helicase_C"/>
    <property type="match status" value="1"/>
</dbReference>
<evidence type="ECO:0000256" key="15">
    <source>
        <dbReference type="ARBA" id="ARBA00034617"/>
    </source>
</evidence>
<dbReference type="SUPFAM" id="SSF52540">
    <property type="entry name" value="P-loop containing nucleoside triphosphate hydrolases"/>
    <property type="match status" value="1"/>
</dbReference>
<evidence type="ECO:0000256" key="10">
    <source>
        <dbReference type="ARBA" id="ARBA00022840"/>
    </source>
</evidence>
<dbReference type="EC" id="5.6.2.4" evidence="16"/>
<keyword evidence="8 21" id="KW-0347">Helicase</keyword>
<dbReference type="InterPro" id="IPR044876">
    <property type="entry name" value="HRDC_dom_sf"/>
</dbReference>
<dbReference type="NCBIfam" id="TIGR01389">
    <property type="entry name" value="recQ"/>
    <property type="match status" value="1"/>
</dbReference>
<evidence type="ECO:0000256" key="5">
    <source>
        <dbReference type="ARBA" id="ARBA00022741"/>
    </source>
</evidence>
<keyword evidence="13" id="KW-0234">DNA repair</keyword>
<evidence type="ECO:0000256" key="2">
    <source>
        <dbReference type="ARBA" id="ARBA00001947"/>
    </source>
</evidence>
<dbReference type="PANTHER" id="PTHR13710">
    <property type="entry name" value="DNA HELICASE RECQ FAMILY MEMBER"/>
    <property type="match status" value="1"/>
</dbReference>
<dbReference type="SMART" id="SM00341">
    <property type="entry name" value="HRDC"/>
    <property type="match status" value="1"/>
</dbReference>
<comment type="cofactor">
    <cofactor evidence="2">
        <name>Zn(2+)</name>
        <dbReference type="ChEBI" id="CHEBI:29105"/>
    </cofactor>
</comment>
<comment type="caution">
    <text evidence="21">The sequence shown here is derived from an EMBL/GenBank/DDBJ whole genome shotgun (WGS) entry which is preliminary data.</text>
</comment>
<dbReference type="InterPro" id="IPR032284">
    <property type="entry name" value="RecQ_Zn-bd"/>
</dbReference>
<name>A0ABS5ZC06_9GAMM</name>
<dbReference type="Pfam" id="PF09382">
    <property type="entry name" value="RQC"/>
    <property type="match status" value="1"/>
</dbReference>
<organism evidence="21 22">
    <name type="scientific">Zooshikella harenae</name>
    <dbReference type="NCBI Taxonomy" id="2827238"/>
    <lineage>
        <taxon>Bacteria</taxon>
        <taxon>Pseudomonadati</taxon>
        <taxon>Pseudomonadota</taxon>
        <taxon>Gammaproteobacteria</taxon>
        <taxon>Oceanospirillales</taxon>
        <taxon>Zooshikellaceae</taxon>
        <taxon>Zooshikella</taxon>
    </lineage>
</organism>
<dbReference type="Gene3D" id="1.10.10.1390">
    <property type="entry name" value="ATP-dependent DNA helicase RecQ"/>
    <property type="match status" value="1"/>
</dbReference>
<dbReference type="PROSITE" id="PS50967">
    <property type="entry name" value="HRDC"/>
    <property type="match status" value="1"/>
</dbReference>
<dbReference type="NCBIfam" id="TIGR00614">
    <property type="entry name" value="recQ_fam"/>
    <property type="match status" value="1"/>
</dbReference>
<dbReference type="PROSITE" id="PS51193">
    <property type="entry name" value="HELICASE_ATP_BIND_2"/>
    <property type="match status" value="1"/>
</dbReference>
<accession>A0ABS5ZC06</accession>
<dbReference type="Pfam" id="PF00570">
    <property type="entry name" value="HRDC"/>
    <property type="match status" value="1"/>
</dbReference>
<evidence type="ECO:0000256" key="7">
    <source>
        <dbReference type="ARBA" id="ARBA00022801"/>
    </source>
</evidence>
<keyword evidence="7 21" id="KW-0378">Hydrolase</keyword>
<dbReference type="PROSITE" id="PS51194">
    <property type="entry name" value="HELICASE_CTER"/>
    <property type="match status" value="1"/>
</dbReference>
<dbReference type="Pfam" id="PF16124">
    <property type="entry name" value="RecQ_Zn_bind"/>
    <property type="match status" value="1"/>
</dbReference>
<dbReference type="Pfam" id="PF14493">
    <property type="entry name" value="HTH_40"/>
    <property type="match status" value="1"/>
</dbReference>
<keyword evidence="5" id="KW-0547">Nucleotide-binding</keyword>
<dbReference type="RefSeq" id="WP_215818956.1">
    <property type="nucleotide sequence ID" value="NZ_JAGSOY010000011.1"/>
</dbReference>
<feature type="domain" description="Helicase C-terminal" evidence="20">
    <location>
        <begin position="218"/>
        <end position="363"/>
    </location>
</feature>
<keyword evidence="14" id="KW-0413">Isomerase</keyword>
<dbReference type="EMBL" id="JAGSOY010000011">
    <property type="protein sequence ID" value="MBU2710790.1"/>
    <property type="molecule type" value="Genomic_DNA"/>
</dbReference>
<dbReference type="InterPro" id="IPR036388">
    <property type="entry name" value="WH-like_DNA-bd_sf"/>
</dbReference>
<sequence length="721" mass="82668">MIEQAQHVLKHVFGYDNFRPLQQEVITNIVSGKDTLVIMPTGGGKSLCYQIPALLFSGITIVVSPLISLMKDQVEQLTQLGVSAVFLNSSLSVQEYQHNIDMILRKEVKLIYLAPETLLQSKILSLLSTIEIACVTIDEAHCISEWGHEFRPEYRQLLQLRSIFSHAVYVALTATATPQVQKDICNNLNLDDQNTFIASFNRTNLFLQVLPKKNPLQQTSQFLQNFKQQSGIIYCLTRRQVDELTAHLHYQGYSVLPYHAGLSDEERAKNQDRFIRDDVSIIVATVAFGMGINKPNIRFILHYDLPKNIEGYYQQIGRAGRDGLPAQCLLLFGYSDIQKLRYFIERMTEHEQTHAITHLQAIIGYAETENCRREILINYFGEDYSTDNCKLCDNCLSEKTPKTDVTVAAQKFLSCVKRTGEIFGASYIVDVLRGSNSAKVISNNHHQLSTYNIGLEYSKDTWMLLARQFIQQGVLVQDLRLGGLKLNANSWLVMRGQKVVRARFTSSANRSNKLLDELNYDQLLFSQLRQYRKELADKMDVPPYTIFSDKSLQEMCIYYPQNETSMLAIHGVGDAKFEKYGEEFLEIIIHYCAQNNIQEKQKNISKLSKIKKRKIDTRKYIVVSERYNNGETIDQLKSELNVTRNTILSHLYHFIMDGGKLRQDNELLALSGLSKAQKEQVISLFDELGFERLKPIYQACSEDVSYDELHILRIYYLIQAS</sequence>
<feature type="domain" description="Helicase ATP-binding" evidence="19">
    <location>
        <begin position="8"/>
        <end position="354"/>
    </location>
</feature>
<keyword evidence="9" id="KW-0862">Zinc</keyword>
<dbReference type="InterPro" id="IPR029491">
    <property type="entry name" value="Helicase_HTH"/>
</dbReference>
<comment type="cofactor">
    <cofactor evidence="1">
        <name>Mg(2+)</name>
        <dbReference type="ChEBI" id="CHEBI:18420"/>
    </cofactor>
</comment>
<dbReference type="Gene3D" id="1.10.10.10">
    <property type="entry name" value="Winged helix-like DNA-binding domain superfamily/Winged helix DNA-binding domain"/>
    <property type="match status" value="1"/>
</dbReference>
<dbReference type="SMART" id="SM00490">
    <property type="entry name" value="HELICc"/>
    <property type="match status" value="1"/>
</dbReference>
<evidence type="ECO:0000256" key="9">
    <source>
        <dbReference type="ARBA" id="ARBA00022833"/>
    </source>
</evidence>
<evidence type="ECO:0000256" key="3">
    <source>
        <dbReference type="ARBA" id="ARBA00005446"/>
    </source>
</evidence>
<dbReference type="InterPro" id="IPR001650">
    <property type="entry name" value="Helicase_C-like"/>
</dbReference>
<evidence type="ECO:0000256" key="1">
    <source>
        <dbReference type="ARBA" id="ARBA00001946"/>
    </source>
</evidence>
<dbReference type="PROSITE" id="PS51192">
    <property type="entry name" value="HELICASE_ATP_BIND_1"/>
    <property type="match status" value="1"/>
</dbReference>
<dbReference type="GO" id="GO:0003678">
    <property type="term" value="F:DNA helicase activity"/>
    <property type="evidence" value="ECO:0007669"/>
    <property type="project" value="UniProtKB-EC"/>
</dbReference>
<dbReference type="CDD" id="cd18794">
    <property type="entry name" value="SF2_C_RecQ"/>
    <property type="match status" value="1"/>
</dbReference>
<dbReference type="InterPro" id="IPR018982">
    <property type="entry name" value="RQC_domain"/>
</dbReference>
<dbReference type="InterPro" id="IPR002121">
    <property type="entry name" value="HRDC_dom"/>
</dbReference>
<reference evidence="21 22" key="1">
    <citation type="submission" date="2021-04" db="EMBL/GenBank/DDBJ databases">
        <authorList>
            <person name="Pira H."/>
            <person name="Risdian C."/>
            <person name="Wink J."/>
        </authorList>
    </citation>
    <scope>NUCLEOTIDE SEQUENCE [LARGE SCALE GENOMIC DNA]</scope>
    <source>
        <strain evidence="21 22">WH53</strain>
    </source>
</reference>
<evidence type="ECO:0000256" key="14">
    <source>
        <dbReference type="ARBA" id="ARBA00023235"/>
    </source>
</evidence>
<evidence type="ECO:0000256" key="6">
    <source>
        <dbReference type="ARBA" id="ARBA00022763"/>
    </source>
</evidence>
<evidence type="ECO:0000256" key="12">
    <source>
        <dbReference type="ARBA" id="ARBA00023172"/>
    </source>
</evidence>
<evidence type="ECO:0000259" key="19">
    <source>
        <dbReference type="PROSITE" id="PS51193"/>
    </source>
</evidence>
<dbReference type="PANTHER" id="PTHR13710:SF105">
    <property type="entry name" value="ATP-DEPENDENT DNA HELICASE Q1"/>
    <property type="match status" value="1"/>
</dbReference>
<evidence type="ECO:0000313" key="22">
    <source>
        <dbReference type="Proteomes" id="UP000690515"/>
    </source>
</evidence>
<keyword evidence="10" id="KW-0067">ATP-binding</keyword>
<dbReference type="InterPro" id="IPR006293">
    <property type="entry name" value="DNA_helicase_ATP-dep_RecQ_bac"/>
</dbReference>
<evidence type="ECO:0000256" key="11">
    <source>
        <dbReference type="ARBA" id="ARBA00023125"/>
    </source>
</evidence>
<dbReference type="InterPro" id="IPR027417">
    <property type="entry name" value="P-loop_NTPase"/>
</dbReference>
<gene>
    <name evidence="21" type="primary">recQ</name>
    <name evidence="21" type="ORF">KCG35_06945</name>
</gene>
<dbReference type="GO" id="GO:0016787">
    <property type="term" value="F:hydrolase activity"/>
    <property type="evidence" value="ECO:0007669"/>
    <property type="project" value="UniProtKB-KW"/>
</dbReference>
<dbReference type="Gene3D" id="3.40.50.300">
    <property type="entry name" value="P-loop containing nucleotide triphosphate hydrolases"/>
    <property type="match status" value="2"/>
</dbReference>
<evidence type="ECO:0000256" key="13">
    <source>
        <dbReference type="ARBA" id="ARBA00023204"/>
    </source>
</evidence>
<evidence type="ECO:0000256" key="16">
    <source>
        <dbReference type="NCBIfam" id="TIGR01389"/>
    </source>
</evidence>
<dbReference type="SUPFAM" id="SSF47819">
    <property type="entry name" value="HRDC-like"/>
    <property type="match status" value="1"/>
</dbReference>
<dbReference type="CDD" id="cd17920">
    <property type="entry name" value="DEXHc_RecQ"/>
    <property type="match status" value="1"/>
</dbReference>
<dbReference type="InterPro" id="IPR014001">
    <property type="entry name" value="Helicase_ATP-bd"/>
</dbReference>
<evidence type="ECO:0000313" key="21">
    <source>
        <dbReference type="EMBL" id="MBU2710790.1"/>
    </source>
</evidence>
<comment type="similarity">
    <text evidence="3">Belongs to the helicase family. RecQ subfamily.</text>
</comment>
<dbReference type="Proteomes" id="UP000690515">
    <property type="component" value="Unassembled WGS sequence"/>
</dbReference>
<comment type="catalytic activity">
    <reaction evidence="15">
        <text>Couples ATP hydrolysis with the unwinding of duplex DNA by translocating in the 3'-5' direction.</text>
        <dbReference type="EC" id="5.6.2.4"/>
    </reaction>
</comment>